<evidence type="ECO:0000256" key="2">
    <source>
        <dbReference type="ARBA" id="ARBA00022840"/>
    </source>
</evidence>
<reference evidence="5 6" key="1">
    <citation type="submission" date="2017-05" db="EMBL/GenBank/DDBJ databases">
        <title>Complete genome sequence of Streptomyces sp. SCSIO 03032 revealed the diverse biosynthetic pathways for its bioactive secondary metabolites.</title>
        <authorList>
            <person name="Ma L."/>
            <person name="Zhu Y."/>
            <person name="Zhang W."/>
            <person name="Zhang G."/>
            <person name="Tian X."/>
            <person name="Zhang S."/>
            <person name="Zhang C."/>
        </authorList>
    </citation>
    <scope>NUCLEOTIDE SEQUENCE [LARGE SCALE GENOMIC DNA]</scope>
    <source>
        <strain evidence="5 6">SCSIO 03032</strain>
    </source>
</reference>
<gene>
    <name evidence="5" type="ORF">CAG99_14195</name>
</gene>
<dbReference type="GO" id="GO:0005524">
    <property type="term" value="F:ATP binding"/>
    <property type="evidence" value="ECO:0007669"/>
    <property type="project" value="UniProtKB-KW"/>
</dbReference>
<dbReference type="PANTHER" id="PTHR16305:SF35">
    <property type="entry name" value="TRANSCRIPTIONAL ACTIVATOR DOMAIN"/>
    <property type="match status" value="1"/>
</dbReference>
<dbReference type="EMBL" id="CP021121">
    <property type="protein sequence ID" value="ARQ72354.1"/>
    <property type="molecule type" value="Genomic_DNA"/>
</dbReference>
<dbReference type="InterPro" id="IPR041664">
    <property type="entry name" value="AAA_16"/>
</dbReference>
<keyword evidence="2" id="KW-0067">ATP-binding</keyword>
<dbReference type="SUPFAM" id="SSF52540">
    <property type="entry name" value="P-loop containing nucleoside triphosphate hydrolases"/>
    <property type="match status" value="1"/>
</dbReference>
<organism evidence="5 6">
    <name type="scientific">Streptomyces marincola</name>
    <dbReference type="NCBI Taxonomy" id="2878388"/>
    <lineage>
        <taxon>Bacteria</taxon>
        <taxon>Bacillati</taxon>
        <taxon>Actinomycetota</taxon>
        <taxon>Actinomycetes</taxon>
        <taxon>Kitasatosporales</taxon>
        <taxon>Streptomycetaceae</taxon>
        <taxon>Streptomyces</taxon>
    </lineage>
</organism>
<dbReference type="PANTHER" id="PTHR16305">
    <property type="entry name" value="TESTICULAR SOLUBLE ADENYLYL CYCLASE"/>
    <property type="match status" value="1"/>
</dbReference>
<feature type="coiled-coil region" evidence="3">
    <location>
        <begin position="936"/>
        <end position="963"/>
    </location>
</feature>
<dbReference type="KEGG" id="smao:CAG99_14195"/>
<keyword evidence="3" id="KW-0175">Coiled coil</keyword>
<dbReference type="AlphaFoldDB" id="A0A1W7D5U3"/>
<sequence>MIGREHAAGVLRAEIARTTTSHGGLVLVTGEAGIGKTTLVTGAAEEARARGALVLGGSCWHAENAPGHWPWTQVVRGLRRAATGEEWAAAEHAAGADLAGWTTGGDGGRAESFALHDAVTTALVTVSQRRPVALVLEDLHWADTGSLRLLDFAARHTWFERLLLICTYRDTEVAAEDHPLHALLMPLVSRATTLALTGLAPHEVGALMARTTGGAPDAALAARVHRHTGGNPFFVEQTARLWHGGEGTGVPPGVREAVRRRLGLLPEQVVALLTRAAVLGRAFHRRVLAATAPGTGTEVDRLLAHAEAARLVTRNGPDRFAFAHDLMRETLHESLDGAERRRRHAAVVRALAGAPELSDLVPPADLARHARLAGDELDPAHAVELLRSAAEDAKGRMAFDESLGHMRDAFHLAEGLGPRRHVLAGLDLATELRHTGDSAGAAAAFARCADEARALDDAELLARVALAQYDSHGATLRSGVDRSHADLLHDAHRRLVGTPAGRPPPAGDDPATLERLARELSIRSAVLARRAGDEDALAFSLWSLHDAIWGPGTAAERQALTTELAGLARRNGDGDLGHFSMALGWVTLLERGDPAYLHQLDAFLASAERSGRPRYRLSATVDRAIVAVLHGRFTEAEDLHAELVELTRREGNAQHMGAFRDHMRRCLLLAQGRFPELAEANAARSAKRHAHPELVAGIAAAEQGDAAAALRQYETSRSVPRPRYAEALWLRFQAQAAALSGDADLIARARAELAPLTGQWAVGLFGFDIGGPWALWSALLDQAEERWDAAVAGYTEAATSADRLLARPWAVRARLGLGRSLLGRGRPGDADTARATLREAEEEAARLGLRHIEEQAATALAAPHVARRTDEFRFDGSVWTLRYAGRTVHLPDAKGLRDLWRLIGQPGQDIAAGRLLDPAGEAPLYGGDPVLDDEAKARYRRHLEQLDDEVDRAAARGDAARAADLDRERAALLTELRTAAGLGGRTRRLGDEAERARKTVTARIRDTLRRLDTRHPELAAHLRASVSTGTMCAYRPPRDEAPRFRL</sequence>
<keyword evidence="1" id="KW-0547">Nucleotide-binding</keyword>
<dbReference type="OrthoDB" id="134712at2"/>
<protein>
    <recommendedName>
        <fullName evidence="4">Orc1-like AAA ATPase domain-containing protein</fullName>
    </recommendedName>
</protein>
<dbReference type="Pfam" id="PF13191">
    <property type="entry name" value="AAA_16"/>
    <property type="match status" value="1"/>
</dbReference>
<evidence type="ECO:0000259" key="4">
    <source>
        <dbReference type="Pfam" id="PF13191"/>
    </source>
</evidence>
<feature type="coiled-coil region" evidence="3">
    <location>
        <begin position="830"/>
        <end position="857"/>
    </location>
</feature>
<evidence type="ECO:0000256" key="1">
    <source>
        <dbReference type="ARBA" id="ARBA00022741"/>
    </source>
</evidence>
<evidence type="ECO:0000313" key="5">
    <source>
        <dbReference type="EMBL" id="ARQ72354.1"/>
    </source>
</evidence>
<dbReference type="GO" id="GO:0005737">
    <property type="term" value="C:cytoplasm"/>
    <property type="evidence" value="ECO:0007669"/>
    <property type="project" value="TreeGrafter"/>
</dbReference>
<name>A0A1W7D5U3_9ACTN</name>
<accession>A0A1W7D5U3</accession>
<proteinExistence type="predicted"/>
<dbReference type="InterPro" id="IPR027417">
    <property type="entry name" value="P-loop_NTPase"/>
</dbReference>
<evidence type="ECO:0000313" key="6">
    <source>
        <dbReference type="Proteomes" id="UP000194218"/>
    </source>
</evidence>
<dbReference type="GO" id="GO:0004016">
    <property type="term" value="F:adenylate cyclase activity"/>
    <property type="evidence" value="ECO:0007669"/>
    <property type="project" value="TreeGrafter"/>
</dbReference>
<keyword evidence="6" id="KW-1185">Reference proteome</keyword>
<feature type="domain" description="Orc1-like AAA ATPase" evidence="4">
    <location>
        <begin position="2"/>
        <end position="165"/>
    </location>
</feature>
<dbReference type="Proteomes" id="UP000194218">
    <property type="component" value="Chromosome"/>
</dbReference>
<evidence type="ECO:0000256" key="3">
    <source>
        <dbReference type="SAM" id="Coils"/>
    </source>
</evidence>